<keyword evidence="3 10" id="KW-0716">Sensory transduction</keyword>
<keyword evidence="8 10" id="KW-0675">Receptor</keyword>
<dbReference type="GO" id="GO:0005886">
    <property type="term" value="C:plasma membrane"/>
    <property type="evidence" value="ECO:0007669"/>
    <property type="project" value="UniProtKB-SubCell"/>
</dbReference>
<accession>A0A0L7R6T1</accession>
<reference evidence="11 12" key="1">
    <citation type="submission" date="2015-07" db="EMBL/GenBank/DDBJ databases">
        <title>The genome of Habropoda laboriosa.</title>
        <authorList>
            <person name="Pan H."/>
            <person name="Kapheim K."/>
        </authorList>
    </citation>
    <scope>NUCLEOTIDE SEQUENCE [LARGE SCALE GENOMIC DNA]</scope>
    <source>
        <strain evidence="11">0110345459</strain>
    </source>
</reference>
<evidence type="ECO:0000313" key="11">
    <source>
        <dbReference type="EMBL" id="KOC66534.1"/>
    </source>
</evidence>
<name>A0A0L7R6T1_9HYME</name>
<keyword evidence="9 10" id="KW-0807">Transducer</keyword>
<keyword evidence="6 10" id="KW-1133">Transmembrane helix</keyword>
<evidence type="ECO:0000256" key="7">
    <source>
        <dbReference type="ARBA" id="ARBA00023136"/>
    </source>
</evidence>
<dbReference type="Pfam" id="PF02949">
    <property type="entry name" value="7tm_6"/>
    <property type="match status" value="1"/>
</dbReference>
<protein>
    <recommendedName>
        <fullName evidence="10">Odorant receptor</fullName>
    </recommendedName>
</protein>
<evidence type="ECO:0000313" key="12">
    <source>
        <dbReference type="Proteomes" id="UP000053825"/>
    </source>
</evidence>
<comment type="caution">
    <text evidence="10">Lacks conserved residue(s) required for the propagation of feature annotation.</text>
</comment>
<evidence type="ECO:0000256" key="5">
    <source>
        <dbReference type="ARBA" id="ARBA00022725"/>
    </source>
</evidence>
<dbReference type="EMBL" id="KQ414646">
    <property type="protein sequence ID" value="KOC66534.1"/>
    <property type="molecule type" value="Genomic_DNA"/>
</dbReference>
<feature type="transmembrane region" description="Helical" evidence="10">
    <location>
        <begin position="20"/>
        <end position="40"/>
    </location>
</feature>
<dbReference type="GO" id="GO:0007165">
    <property type="term" value="P:signal transduction"/>
    <property type="evidence" value="ECO:0007669"/>
    <property type="project" value="UniProtKB-KW"/>
</dbReference>
<dbReference type="PANTHER" id="PTHR21137">
    <property type="entry name" value="ODORANT RECEPTOR"/>
    <property type="match status" value="1"/>
</dbReference>
<dbReference type="InterPro" id="IPR004117">
    <property type="entry name" value="7tm6_olfct_rcpt"/>
</dbReference>
<keyword evidence="5 10" id="KW-0552">Olfaction</keyword>
<feature type="transmembrane region" description="Helical" evidence="10">
    <location>
        <begin position="197"/>
        <end position="217"/>
    </location>
</feature>
<evidence type="ECO:0000256" key="8">
    <source>
        <dbReference type="ARBA" id="ARBA00023170"/>
    </source>
</evidence>
<keyword evidence="4 10" id="KW-0812">Transmembrane</keyword>
<dbReference type="Proteomes" id="UP000053825">
    <property type="component" value="Unassembled WGS sequence"/>
</dbReference>
<evidence type="ECO:0000256" key="2">
    <source>
        <dbReference type="ARBA" id="ARBA00022475"/>
    </source>
</evidence>
<proteinExistence type="inferred from homology"/>
<dbReference type="OrthoDB" id="6597368at2759"/>
<gene>
    <name evidence="11" type="ORF">WH47_08927</name>
</gene>
<organism evidence="11 12">
    <name type="scientific">Habropoda laboriosa</name>
    <dbReference type="NCBI Taxonomy" id="597456"/>
    <lineage>
        <taxon>Eukaryota</taxon>
        <taxon>Metazoa</taxon>
        <taxon>Ecdysozoa</taxon>
        <taxon>Arthropoda</taxon>
        <taxon>Hexapoda</taxon>
        <taxon>Insecta</taxon>
        <taxon>Pterygota</taxon>
        <taxon>Neoptera</taxon>
        <taxon>Endopterygota</taxon>
        <taxon>Hymenoptera</taxon>
        <taxon>Apocrita</taxon>
        <taxon>Aculeata</taxon>
        <taxon>Apoidea</taxon>
        <taxon>Anthophila</taxon>
        <taxon>Apidae</taxon>
        <taxon>Habropoda</taxon>
    </lineage>
</organism>
<evidence type="ECO:0000256" key="1">
    <source>
        <dbReference type="ARBA" id="ARBA00004651"/>
    </source>
</evidence>
<evidence type="ECO:0000256" key="10">
    <source>
        <dbReference type="RuleBase" id="RU351113"/>
    </source>
</evidence>
<keyword evidence="12" id="KW-1185">Reference proteome</keyword>
<sequence length="350" mass="40616">MVSQFGSMFTIETVQDFVDLTYICVSVFVGCCKLSNVVFYRKDIIDLMNIFMEDPCACSNKEEDQVQARYDDQLRKNAVRYTMVVEMSVASTILNSLVTNFQHGRLTYRGWFPYDYTTAVLFPLTYALQLLCVLVYSWIHVSVDILFFGLLMQLCCQFDILFSRFSSITSENKGVLRRCIRHHDRIYRLAEIMNDSLQLTMFAQFFGSFMVICLSLIQLLNADILSTEFLATIFYLSSILLQSFLYCWYGNEVRTKSVDLADVMFHVDWTGLSEKGRKIILFAMTRTRSPILFESVHVITVNIDFFVVSYESELCKIKFDRVPRETVQLEGSDMFEWSRLAITLECVIDG</sequence>
<dbReference type="STRING" id="597456.A0A0L7R6T1"/>
<keyword evidence="2" id="KW-1003">Cell membrane</keyword>
<feature type="transmembrane region" description="Helical" evidence="10">
    <location>
        <begin position="119"/>
        <end position="139"/>
    </location>
</feature>
<dbReference type="AlphaFoldDB" id="A0A0L7R6T1"/>
<dbReference type="GO" id="GO:0005549">
    <property type="term" value="F:odorant binding"/>
    <property type="evidence" value="ECO:0007669"/>
    <property type="project" value="InterPro"/>
</dbReference>
<comment type="similarity">
    <text evidence="10">Belongs to the insect chemoreceptor superfamily. Heteromeric odorant receptor channel (TC 1.A.69) family.</text>
</comment>
<evidence type="ECO:0000256" key="3">
    <source>
        <dbReference type="ARBA" id="ARBA00022606"/>
    </source>
</evidence>
<dbReference type="GO" id="GO:0004984">
    <property type="term" value="F:olfactory receptor activity"/>
    <property type="evidence" value="ECO:0007669"/>
    <property type="project" value="InterPro"/>
</dbReference>
<feature type="transmembrane region" description="Helical" evidence="10">
    <location>
        <begin position="229"/>
        <end position="249"/>
    </location>
</feature>
<evidence type="ECO:0000256" key="9">
    <source>
        <dbReference type="ARBA" id="ARBA00023224"/>
    </source>
</evidence>
<evidence type="ECO:0000256" key="4">
    <source>
        <dbReference type="ARBA" id="ARBA00022692"/>
    </source>
</evidence>
<dbReference type="PANTHER" id="PTHR21137:SF35">
    <property type="entry name" value="ODORANT RECEPTOR 19A-RELATED"/>
    <property type="match status" value="1"/>
</dbReference>
<keyword evidence="7 10" id="KW-0472">Membrane</keyword>
<evidence type="ECO:0000256" key="6">
    <source>
        <dbReference type="ARBA" id="ARBA00022989"/>
    </source>
</evidence>
<comment type="subcellular location">
    <subcellularLocation>
        <location evidence="1 10">Cell membrane</location>
        <topology evidence="1 10">Multi-pass membrane protein</topology>
    </subcellularLocation>
</comment>